<feature type="domain" description="HTH lysR-type" evidence="5">
    <location>
        <begin position="1"/>
        <end position="58"/>
    </location>
</feature>
<dbReference type="Pfam" id="PF03466">
    <property type="entry name" value="LysR_substrate"/>
    <property type="match status" value="1"/>
</dbReference>
<proteinExistence type="inferred from homology"/>
<keyword evidence="3 6" id="KW-0238">DNA-binding</keyword>
<dbReference type="Gene3D" id="1.10.10.10">
    <property type="entry name" value="Winged helix-like DNA-binding domain superfamily/Winged helix DNA-binding domain"/>
    <property type="match status" value="1"/>
</dbReference>
<dbReference type="RefSeq" id="WP_091792460.1">
    <property type="nucleotide sequence ID" value="NZ_FNAF01000023.1"/>
</dbReference>
<dbReference type="AlphaFoldDB" id="A0A1G7AGI7"/>
<evidence type="ECO:0000256" key="2">
    <source>
        <dbReference type="ARBA" id="ARBA00023015"/>
    </source>
</evidence>
<reference evidence="6 7" key="1">
    <citation type="submission" date="2016-10" db="EMBL/GenBank/DDBJ databases">
        <authorList>
            <person name="de Groot N.N."/>
        </authorList>
    </citation>
    <scope>NUCLEOTIDE SEQUENCE [LARGE SCALE GENOMIC DNA]</scope>
    <source>
        <strain evidence="6 7">DSM 20475</strain>
    </source>
</reference>
<dbReference type="Proteomes" id="UP000198995">
    <property type="component" value="Unassembled WGS sequence"/>
</dbReference>
<dbReference type="InterPro" id="IPR000847">
    <property type="entry name" value="LysR_HTH_N"/>
</dbReference>
<dbReference type="PROSITE" id="PS50931">
    <property type="entry name" value="HTH_LYSR"/>
    <property type="match status" value="1"/>
</dbReference>
<dbReference type="PANTHER" id="PTHR30126:SF40">
    <property type="entry name" value="HTH-TYPE TRANSCRIPTIONAL REGULATOR GLTR"/>
    <property type="match status" value="1"/>
</dbReference>
<evidence type="ECO:0000256" key="1">
    <source>
        <dbReference type="ARBA" id="ARBA00009437"/>
    </source>
</evidence>
<dbReference type="GO" id="GO:0003700">
    <property type="term" value="F:DNA-binding transcription factor activity"/>
    <property type="evidence" value="ECO:0007669"/>
    <property type="project" value="InterPro"/>
</dbReference>
<dbReference type="InterPro" id="IPR036388">
    <property type="entry name" value="WH-like_DNA-bd_sf"/>
</dbReference>
<dbReference type="CDD" id="cd05466">
    <property type="entry name" value="PBP2_LTTR_substrate"/>
    <property type="match status" value="1"/>
</dbReference>
<gene>
    <name evidence="6" type="ORF">SAMN04489866_1231</name>
</gene>
<keyword evidence="2" id="KW-0805">Transcription regulation</keyword>
<dbReference type="InterPro" id="IPR036390">
    <property type="entry name" value="WH_DNA-bd_sf"/>
</dbReference>
<evidence type="ECO:0000259" key="5">
    <source>
        <dbReference type="PROSITE" id="PS50931"/>
    </source>
</evidence>
<protein>
    <submittedName>
        <fullName evidence="6">DNA-binding transcriptional regulator, LysR family</fullName>
    </submittedName>
</protein>
<dbReference type="GO" id="GO:0000976">
    <property type="term" value="F:transcription cis-regulatory region binding"/>
    <property type="evidence" value="ECO:0007669"/>
    <property type="project" value="TreeGrafter"/>
</dbReference>
<dbReference type="SUPFAM" id="SSF53850">
    <property type="entry name" value="Periplasmic binding protein-like II"/>
    <property type="match status" value="1"/>
</dbReference>
<dbReference type="SUPFAM" id="SSF46785">
    <property type="entry name" value="Winged helix' DNA-binding domain"/>
    <property type="match status" value="1"/>
</dbReference>
<keyword evidence="4" id="KW-0804">Transcription</keyword>
<dbReference type="PANTHER" id="PTHR30126">
    <property type="entry name" value="HTH-TYPE TRANSCRIPTIONAL REGULATOR"/>
    <property type="match status" value="1"/>
</dbReference>
<evidence type="ECO:0000256" key="3">
    <source>
        <dbReference type="ARBA" id="ARBA00023125"/>
    </source>
</evidence>
<sequence length="310" mass="35412">MRLDDLKYFREVIKYGSISIAADKNFISQSTLSTAINRLEKDLGIELFYRNNHGVIATDLGKEVNCKVEKMLELAQEIEQLSDVDPFGNSVLLATTFAASEMLIPECLEHAKQEKIPLKLSVNVMEDYLIYNQVAAGFAKIGIGTFVSELLTKDLKFNHLFDDELILHVGPHSPLYDQDEIEWSDVLLQPYPAFGDEFLAHEAEYLPKEYFPKIIETLSFRCNSTTAIKKLVANQNYVCFLPAFNSKHDIYVTSGLLRTKKIKNLSLPIQYGYIENKRYKYGKSEQYFIDNLKKTVATLHLGESNGKNNW</sequence>
<comment type="similarity">
    <text evidence="1">Belongs to the LysR transcriptional regulatory family.</text>
</comment>
<dbReference type="OrthoDB" id="119203at2"/>
<keyword evidence="7" id="KW-1185">Reference proteome</keyword>
<evidence type="ECO:0000313" key="6">
    <source>
        <dbReference type="EMBL" id="SDE13577.1"/>
    </source>
</evidence>
<accession>A0A1G7AGI7</accession>
<dbReference type="Gene3D" id="3.40.190.10">
    <property type="entry name" value="Periplasmic binding protein-like II"/>
    <property type="match status" value="2"/>
</dbReference>
<name>A0A1G7AGI7_PEPNI</name>
<dbReference type="EMBL" id="FNAF01000023">
    <property type="protein sequence ID" value="SDE13577.1"/>
    <property type="molecule type" value="Genomic_DNA"/>
</dbReference>
<evidence type="ECO:0000313" key="7">
    <source>
        <dbReference type="Proteomes" id="UP000198995"/>
    </source>
</evidence>
<dbReference type="InterPro" id="IPR005119">
    <property type="entry name" value="LysR_subst-bd"/>
</dbReference>
<evidence type="ECO:0000256" key="4">
    <source>
        <dbReference type="ARBA" id="ARBA00023163"/>
    </source>
</evidence>
<dbReference type="Pfam" id="PF00126">
    <property type="entry name" value="HTH_1"/>
    <property type="match status" value="1"/>
</dbReference>
<organism evidence="6 7">
    <name type="scientific">Peptococcus niger</name>
    <dbReference type="NCBI Taxonomy" id="2741"/>
    <lineage>
        <taxon>Bacteria</taxon>
        <taxon>Bacillati</taxon>
        <taxon>Bacillota</taxon>
        <taxon>Clostridia</taxon>
        <taxon>Eubacteriales</taxon>
        <taxon>Peptococcaceae</taxon>
        <taxon>Peptococcus</taxon>
    </lineage>
</organism>
<dbReference type="PRINTS" id="PR00039">
    <property type="entry name" value="HTHLYSR"/>
</dbReference>
<dbReference type="STRING" id="2741.SAMN04489866_1231"/>